<proteinExistence type="predicted"/>
<feature type="chain" id="PRO_5042195013" description="Secreted protein" evidence="1">
    <location>
        <begin position="20"/>
        <end position="75"/>
    </location>
</feature>
<protein>
    <recommendedName>
        <fullName evidence="4">Secreted protein</fullName>
    </recommendedName>
</protein>
<evidence type="ECO:0000313" key="3">
    <source>
        <dbReference type="Proteomes" id="UP001219525"/>
    </source>
</evidence>
<sequence>MRHAHRILGVFQALLRLHHLQIQALSARKPVNTARFYCTGPVPYWPAPTPLRYGPSRILYGYRRKVDGRTRILYC</sequence>
<gene>
    <name evidence="2" type="ORF">GGX14DRAFT_442418</name>
</gene>
<dbReference type="AlphaFoldDB" id="A0AAD6VPE2"/>
<feature type="signal peptide" evidence="1">
    <location>
        <begin position="1"/>
        <end position="19"/>
    </location>
</feature>
<name>A0AAD6VPE2_9AGAR</name>
<comment type="caution">
    <text evidence="2">The sequence shown here is derived from an EMBL/GenBank/DDBJ whole genome shotgun (WGS) entry which is preliminary data.</text>
</comment>
<dbReference type="EMBL" id="JARJCW010000016">
    <property type="protein sequence ID" value="KAJ7215891.1"/>
    <property type="molecule type" value="Genomic_DNA"/>
</dbReference>
<evidence type="ECO:0000256" key="1">
    <source>
        <dbReference type="SAM" id="SignalP"/>
    </source>
</evidence>
<evidence type="ECO:0008006" key="4">
    <source>
        <dbReference type="Google" id="ProtNLM"/>
    </source>
</evidence>
<keyword evidence="1" id="KW-0732">Signal</keyword>
<organism evidence="2 3">
    <name type="scientific">Mycena pura</name>
    <dbReference type="NCBI Taxonomy" id="153505"/>
    <lineage>
        <taxon>Eukaryota</taxon>
        <taxon>Fungi</taxon>
        <taxon>Dikarya</taxon>
        <taxon>Basidiomycota</taxon>
        <taxon>Agaricomycotina</taxon>
        <taxon>Agaricomycetes</taxon>
        <taxon>Agaricomycetidae</taxon>
        <taxon>Agaricales</taxon>
        <taxon>Marasmiineae</taxon>
        <taxon>Mycenaceae</taxon>
        <taxon>Mycena</taxon>
    </lineage>
</organism>
<accession>A0AAD6VPE2</accession>
<reference evidence="2" key="1">
    <citation type="submission" date="2023-03" db="EMBL/GenBank/DDBJ databases">
        <title>Massive genome expansion in bonnet fungi (Mycena s.s.) driven by repeated elements and novel gene families across ecological guilds.</title>
        <authorList>
            <consortium name="Lawrence Berkeley National Laboratory"/>
            <person name="Harder C.B."/>
            <person name="Miyauchi S."/>
            <person name="Viragh M."/>
            <person name="Kuo A."/>
            <person name="Thoen E."/>
            <person name="Andreopoulos B."/>
            <person name="Lu D."/>
            <person name="Skrede I."/>
            <person name="Drula E."/>
            <person name="Henrissat B."/>
            <person name="Morin E."/>
            <person name="Kohler A."/>
            <person name="Barry K."/>
            <person name="LaButti K."/>
            <person name="Morin E."/>
            <person name="Salamov A."/>
            <person name="Lipzen A."/>
            <person name="Mereny Z."/>
            <person name="Hegedus B."/>
            <person name="Baldrian P."/>
            <person name="Stursova M."/>
            <person name="Weitz H."/>
            <person name="Taylor A."/>
            <person name="Grigoriev I.V."/>
            <person name="Nagy L.G."/>
            <person name="Martin F."/>
            <person name="Kauserud H."/>
        </authorList>
    </citation>
    <scope>NUCLEOTIDE SEQUENCE</scope>
    <source>
        <strain evidence="2">9144</strain>
    </source>
</reference>
<evidence type="ECO:0000313" key="2">
    <source>
        <dbReference type="EMBL" id="KAJ7215891.1"/>
    </source>
</evidence>
<keyword evidence="3" id="KW-1185">Reference proteome</keyword>
<dbReference type="Proteomes" id="UP001219525">
    <property type="component" value="Unassembled WGS sequence"/>
</dbReference>